<feature type="transmembrane region" description="Helical" evidence="8">
    <location>
        <begin position="37"/>
        <end position="56"/>
    </location>
</feature>
<keyword evidence="3" id="KW-1003">Cell membrane</keyword>
<dbReference type="Pfam" id="PF00528">
    <property type="entry name" value="BPD_transp_1"/>
    <property type="match status" value="1"/>
</dbReference>
<comment type="subcellular location">
    <subcellularLocation>
        <location evidence="1">Cell inner membrane</location>
        <topology evidence="1">Multi-pass membrane protein</topology>
    </subcellularLocation>
    <subcellularLocation>
        <location evidence="8">Cell membrane</location>
        <topology evidence="8">Multi-pass membrane protein</topology>
    </subcellularLocation>
</comment>
<evidence type="ECO:0000313" key="11">
    <source>
        <dbReference type="Proteomes" id="UP000252706"/>
    </source>
</evidence>
<dbReference type="PANTHER" id="PTHR43357">
    <property type="entry name" value="INNER MEMBRANE ABC TRANSPORTER PERMEASE PROTEIN YDCV"/>
    <property type="match status" value="1"/>
</dbReference>
<accession>A0A366X5G8</accession>
<keyword evidence="5 8" id="KW-0812">Transmembrane</keyword>
<feature type="domain" description="ABC transmembrane type-1" evidence="9">
    <location>
        <begin position="187"/>
        <end position="386"/>
    </location>
</feature>
<dbReference type="GO" id="GO:0055085">
    <property type="term" value="P:transmembrane transport"/>
    <property type="evidence" value="ECO:0007669"/>
    <property type="project" value="InterPro"/>
</dbReference>
<dbReference type="InterPro" id="IPR035906">
    <property type="entry name" value="MetI-like_sf"/>
</dbReference>
<evidence type="ECO:0000256" key="4">
    <source>
        <dbReference type="ARBA" id="ARBA00022519"/>
    </source>
</evidence>
<dbReference type="Gene3D" id="1.10.3720.10">
    <property type="entry name" value="MetI-like"/>
    <property type="match status" value="1"/>
</dbReference>
<feature type="transmembrane region" description="Helical" evidence="8">
    <location>
        <begin position="222"/>
        <end position="246"/>
    </location>
</feature>
<feature type="transmembrane region" description="Helical" evidence="8">
    <location>
        <begin position="124"/>
        <end position="149"/>
    </location>
</feature>
<dbReference type="SUPFAM" id="SSF161098">
    <property type="entry name" value="MetI-like"/>
    <property type="match status" value="1"/>
</dbReference>
<dbReference type="PROSITE" id="PS50928">
    <property type="entry name" value="ABC_TM1"/>
    <property type="match status" value="1"/>
</dbReference>
<sequence>MSLTPVEPRSASFTAGITSLAGGFAGIFIGTAQGSTFTGFIVGAVLLTILTYVALLMRSKEKVVRWIILLAFGVAGYVTGGISSGIMGLLMGWFFSWFIFWIGECRYRGHLVPYLTPGQVLWHYTFRVICGAIFVFLITPILVVLPLSFNAQDFFTFTPEMLSLDPEGYSLKHYRNFFNSSDWQLSFRNSLIIAPIATVISVSLGTLAAIGLSQSHVPGRRAIMAILISPMIVPLIISATGMFFFYSQVGGFLEGTIGLSKTVVGYIKIVLAHAVLGIPFVIITVTATLVGFDRSLTRASANMGANPMTTFFRVQMPLILPGVISGGLFAFITSFDEVVVVLFVGSARQKTLPWQMFTGLREQISPTILAVATILVVISIALLTVVELLRRRSERLRGMSPS</sequence>
<keyword evidence="7 8" id="KW-0472">Membrane</keyword>
<dbReference type="RefSeq" id="WP_113822403.1">
    <property type="nucleotide sequence ID" value="NZ_QOCE01000012.1"/>
</dbReference>
<dbReference type="GO" id="GO:0005886">
    <property type="term" value="C:plasma membrane"/>
    <property type="evidence" value="ECO:0007669"/>
    <property type="project" value="UniProtKB-SubCell"/>
</dbReference>
<evidence type="ECO:0000256" key="7">
    <source>
        <dbReference type="ARBA" id="ARBA00023136"/>
    </source>
</evidence>
<dbReference type="PANTHER" id="PTHR43357:SF4">
    <property type="entry name" value="INNER MEMBRANE ABC TRANSPORTER PERMEASE PROTEIN YDCV"/>
    <property type="match status" value="1"/>
</dbReference>
<keyword evidence="4" id="KW-0997">Cell inner membrane</keyword>
<dbReference type="AlphaFoldDB" id="A0A366X5G8"/>
<feature type="transmembrane region" description="Helical" evidence="8">
    <location>
        <begin position="266"/>
        <end position="292"/>
    </location>
</feature>
<feature type="transmembrane region" description="Helical" evidence="8">
    <location>
        <begin position="12"/>
        <end position="31"/>
    </location>
</feature>
<feature type="transmembrane region" description="Helical" evidence="8">
    <location>
        <begin position="86"/>
        <end position="103"/>
    </location>
</feature>
<evidence type="ECO:0000256" key="5">
    <source>
        <dbReference type="ARBA" id="ARBA00022692"/>
    </source>
</evidence>
<dbReference type="OrthoDB" id="9815533at2"/>
<comment type="similarity">
    <text evidence="8">Belongs to the binding-protein-dependent transport system permease family.</text>
</comment>
<feature type="transmembrane region" description="Helical" evidence="8">
    <location>
        <begin position="364"/>
        <end position="389"/>
    </location>
</feature>
<feature type="transmembrane region" description="Helical" evidence="8">
    <location>
        <begin position="191"/>
        <end position="210"/>
    </location>
</feature>
<proteinExistence type="inferred from homology"/>
<feature type="transmembrane region" description="Helical" evidence="8">
    <location>
        <begin position="63"/>
        <end position="80"/>
    </location>
</feature>
<evidence type="ECO:0000256" key="8">
    <source>
        <dbReference type="RuleBase" id="RU363032"/>
    </source>
</evidence>
<organism evidence="10 11">
    <name type="scientific">Phaeobacter gallaeciensis</name>
    <dbReference type="NCBI Taxonomy" id="60890"/>
    <lineage>
        <taxon>Bacteria</taxon>
        <taxon>Pseudomonadati</taxon>
        <taxon>Pseudomonadota</taxon>
        <taxon>Alphaproteobacteria</taxon>
        <taxon>Rhodobacterales</taxon>
        <taxon>Roseobacteraceae</taxon>
        <taxon>Phaeobacter</taxon>
    </lineage>
</organism>
<reference evidence="10 11" key="1">
    <citation type="submission" date="2018-07" db="EMBL/GenBank/DDBJ databases">
        <title>Modular assembly of carbohydrate-degrading microbial communities in the ocean.</title>
        <authorList>
            <person name="Enke T.N."/>
            <person name="Datta M.S."/>
            <person name="Schwartzman J.A."/>
            <person name="Cermak N."/>
            <person name="Schmitz D.A."/>
            <person name="Barrere J."/>
            <person name="Cordero O.X."/>
        </authorList>
    </citation>
    <scope>NUCLEOTIDE SEQUENCE [LARGE SCALE GENOMIC DNA]</scope>
    <source>
        <strain evidence="10 11">C3M10</strain>
    </source>
</reference>
<dbReference type="CDD" id="cd06261">
    <property type="entry name" value="TM_PBP2"/>
    <property type="match status" value="1"/>
</dbReference>
<dbReference type="InterPro" id="IPR000515">
    <property type="entry name" value="MetI-like"/>
</dbReference>
<evidence type="ECO:0000256" key="2">
    <source>
        <dbReference type="ARBA" id="ARBA00022448"/>
    </source>
</evidence>
<name>A0A366X5G8_9RHOB</name>
<evidence type="ECO:0000259" key="9">
    <source>
        <dbReference type="PROSITE" id="PS50928"/>
    </source>
</evidence>
<keyword evidence="6 8" id="KW-1133">Transmembrane helix</keyword>
<dbReference type="EMBL" id="QOCE01000012">
    <property type="protein sequence ID" value="RBW60039.1"/>
    <property type="molecule type" value="Genomic_DNA"/>
</dbReference>
<evidence type="ECO:0000313" key="10">
    <source>
        <dbReference type="EMBL" id="RBW60039.1"/>
    </source>
</evidence>
<keyword evidence="2 8" id="KW-0813">Transport</keyword>
<evidence type="ECO:0000256" key="3">
    <source>
        <dbReference type="ARBA" id="ARBA00022475"/>
    </source>
</evidence>
<evidence type="ECO:0000256" key="1">
    <source>
        <dbReference type="ARBA" id="ARBA00004429"/>
    </source>
</evidence>
<dbReference type="Proteomes" id="UP000252706">
    <property type="component" value="Unassembled WGS sequence"/>
</dbReference>
<protein>
    <submittedName>
        <fullName evidence="10">ABC transporter permease</fullName>
    </submittedName>
</protein>
<comment type="caution">
    <text evidence="10">The sequence shown here is derived from an EMBL/GenBank/DDBJ whole genome shotgun (WGS) entry which is preliminary data.</text>
</comment>
<gene>
    <name evidence="10" type="ORF">DS909_05295</name>
</gene>
<evidence type="ECO:0000256" key="6">
    <source>
        <dbReference type="ARBA" id="ARBA00022989"/>
    </source>
</evidence>
<feature type="transmembrane region" description="Helical" evidence="8">
    <location>
        <begin position="318"/>
        <end position="344"/>
    </location>
</feature>